<accession>A0AAV7ENS3</accession>
<protein>
    <recommendedName>
        <fullName evidence="1">Chromo domain-containing protein</fullName>
    </recommendedName>
</protein>
<dbReference type="AlphaFoldDB" id="A0AAV7ENS3"/>
<comment type="caution">
    <text evidence="2">The sequence shown here is derived from an EMBL/GenBank/DDBJ whole genome shotgun (WGS) entry which is preliminary data.</text>
</comment>
<organism evidence="2 3">
    <name type="scientific">Aristolochia fimbriata</name>
    <name type="common">White veined hardy Dutchman's pipe vine</name>
    <dbReference type="NCBI Taxonomy" id="158543"/>
    <lineage>
        <taxon>Eukaryota</taxon>
        <taxon>Viridiplantae</taxon>
        <taxon>Streptophyta</taxon>
        <taxon>Embryophyta</taxon>
        <taxon>Tracheophyta</taxon>
        <taxon>Spermatophyta</taxon>
        <taxon>Magnoliopsida</taxon>
        <taxon>Magnoliidae</taxon>
        <taxon>Piperales</taxon>
        <taxon>Aristolochiaceae</taxon>
        <taxon>Aristolochia</taxon>
    </lineage>
</organism>
<evidence type="ECO:0000259" key="1">
    <source>
        <dbReference type="PROSITE" id="PS50013"/>
    </source>
</evidence>
<dbReference type="InterPro" id="IPR036397">
    <property type="entry name" value="RNaseH_sf"/>
</dbReference>
<dbReference type="InterPro" id="IPR016197">
    <property type="entry name" value="Chromo-like_dom_sf"/>
</dbReference>
<dbReference type="InterPro" id="IPR012337">
    <property type="entry name" value="RNaseH-like_sf"/>
</dbReference>
<keyword evidence="3" id="KW-1185">Reference proteome</keyword>
<sequence>MSPAGLLQALPIPHKVWEDISMNFLGGLPRAHRVDTILVVVDRFTKFSHFLPLSHPYTAKQMAKIFTKEIVRLHGFLAQLCLTEIGCSSVTSGLNCCAWQVLHFVLLQPIIPSLMVRQRLLTASLKLTFVALWVLTQSHDRSGFAGHSFGSTLPITLQRAELHPIFHVSQLKKAINPSVPAQPLPLCLTENLELILKPEYRQGIRTLPDGTLEVLIQWEGLPDFENT</sequence>
<dbReference type="GO" id="GO:0003676">
    <property type="term" value="F:nucleic acid binding"/>
    <property type="evidence" value="ECO:0007669"/>
    <property type="project" value="InterPro"/>
</dbReference>
<proteinExistence type="predicted"/>
<dbReference type="PANTHER" id="PTHR45835">
    <property type="entry name" value="YALI0A06105P"/>
    <property type="match status" value="1"/>
</dbReference>
<evidence type="ECO:0000313" key="3">
    <source>
        <dbReference type="Proteomes" id="UP000825729"/>
    </source>
</evidence>
<gene>
    <name evidence="2" type="ORF">H6P81_010353</name>
</gene>
<dbReference type="SUPFAM" id="SSF54160">
    <property type="entry name" value="Chromo domain-like"/>
    <property type="match status" value="1"/>
</dbReference>
<evidence type="ECO:0000313" key="2">
    <source>
        <dbReference type="EMBL" id="KAG9450388.1"/>
    </source>
</evidence>
<dbReference type="InterPro" id="IPR000953">
    <property type="entry name" value="Chromo/chromo_shadow_dom"/>
</dbReference>
<reference evidence="2 3" key="1">
    <citation type="submission" date="2021-07" db="EMBL/GenBank/DDBJ databases">
        <title>The Aristolochia fimbriata genome: insights into angiosperm evolution, floral development and chemical biosynthesis.</title>
        <authorList>
            <person name="Jiao Y."/>
        </authorList>
    </citation>
    <scope>NUCLEOTIDE SEQUENCE [LARGE SCALE GENOMIC DNA]</scope>
    <source>
        <strain evidence="2">IBCAS-2021</strain>
        <tissue evidence="2">Leaf</tissue>
    </source>
</reference>
<dbReference type="SUPFAM" id="SSF53098">
    <property type="entry name" value="Ribonuclease H-like"/>
    <property type="match status" value="1"/>
</dbReference>
<feature type="domain" description="Chromo" evidence="1">
    <location>
        <begin position="190"/>
        <end position="227"/>
    </location>
</feature>
<dbReference type="Proteomes" id="UP000825729">
    <property type="component" value="Unassembled WGS sequence"/>
</dbReference>
<name>A0AAV7ENS3_ARIFI</name>
<dbReference type="PANTHER" id="PTHR45835:SF99">
    <property type="entry name" value="CHROMO DOMAIN-CONTAINING PROTEIN-RELATED"/>
    <property type="match status" value="1"/>
</dbReference>
<dbReference type="Gene3D" id="3.30.420.10">
    <property type="entry name" value="Ribonuclease H-like superfamily/Ribonuclease H"/>
    <property type="match status" value="1"/>
</dbReference>
<dbReference type="EMBL" id="JAINDJ010000004">
    <property type="protein sequence ID" value="KAG9450388.1"/>
    <property type="molecule type" value="Genomic_DNA"/>
</dbReference>
<dbReference type="PROSITE" id="PS50013">
    <property type="entry name" value="CHROMO_2"/>
    <property type="match status" value="1"/>
</dbReference>